<keyword evidence="1" id="KW-0812">Transmembrane</keyword>
<keyword evidence="1" id="KW-1133">Transmembrane helix</keyword>
<dbReference type="Proteomes" id="UP001472677">
    <property type="component" value="Unassembled WGS sequence"/>
</dbReference>
<accession>A0ABR2CW88</accession>
<dbReference type="PANTHER" id="PTHR33726">
    <property type="entry name" value="TRANSMEMBRANE PROTEIN"/>
    <property type="match status" value="1"/>
</dbReference>
<dbReference type="EMBL" id="JBBPBM010000041">
    <property type="protein sequence ID" value="KAK8524604.1"/>
    <property type="molecule type" value="Genomic_DNA"/>
</dbReference>
<evidence type="ECO:0000313" key="3">
    <source>
        <dbReference type="Proteomes" id="UP001472677"/>
    </source>
</evidence>
<dbReference type="PANTHER" id="PTHR33726:SF3">
    <property type="entry name" value="TRANSMEMBRANE PROTEIN"/>
    <property type="match status" value="1"/>
</dbReference>
<keyword evidence="1" id="KW-0472">Membrane</keyword>
<keyword evidence="3" id="KW-1185">Reference proteome</keyword>
<evidence type="ECO:0000313" key="2">
    <source>
        <dbReference type="EMBL" id="KAK8524604.1"/>
    </source>
</evidence>
<sequence>MGTKRLVSFKRLMKRESWKWKSLASAFKWKRLSLRIGFSFIDDLIFKFVSVFEAIFLVSTLWKKMEKLTGL</sequence>
<protein>
    <submittedName>
        <fullName evidence="2">Uncharacterized protein</fullName>
    </submittedName>
</protein>
<reference evidence="2 3" key="1">
    <citation type="journal article" date="2024" name="G3 (Bethesda)">
        <title>Genome assembly of Hibiscus sabdariffa L. provides insights into metabolisms of medicinal natural products.</title>
        <authorList>
            <person name="Kim T."/>
        </authorList>
    </citation>
    <scope>NUCLEOTIDE SEQUENCE [LARGE SCALE GENOMIC DNA]</scope>
    <source>
        <strain evidence="2">TK-2024</strain>
        <tissue evidence="2">Old leaves</tissue>
    </source>
</reference>
<proteinExistence type="predicted"/>
<name>A0ABR2CW88_9ROSI</name>
<gene>
    <name evidence="2" type="ORF">V6N12_029467</name>
</gene>
<feature type="transmembrane region" description="Helical" evidence="1">
    <location>
        <begin position="44"/>
        <end position="62"/>
    </location>
</feature>
<organism evidence="2 3">
    <name type="scientific">Hibiscus sabdariffa</name>
    <name type="common">roselle</name>
    <dbReference type="NCBI Taxonomy" id="183260"/>
    <lineage>
        <taxon>Eukaryota</taxon>
        <taxon>Viridiplantae</taxon>
        <taxon>Streptophyta</taxon>
        <taxon>Embryophyta</taxon>
        <taxon>Tracheophyta</taxon>
        <taxon>Spermatophyta</taxon>
        <taxon>Magnoliopsida</taxon>
        <taxon>eudicotyledons</taxon>
        <taxon>Gunneridae</taxon>
        <taxon>Pentapetalae</taxon>
        <taxon>rosids</taxon>
        <taxon>malvids</taxon>
        <taxon>Malvales</taxon>
        <taxon>Malvaceae</taxon>
        <taxon>Malvoideae</taxon>
        <taxon>Hibiscus</taxon>
    </lineage>
</organism>
<comment type="caution">
    <text evidence="2">The sequence shown here is derived from an EMBL/GenBank/DDBJ whole genome shotgun (WGS) entry which is preliminary data.</text>
</comment>
<evidence type="ECO:0000256" key="1">
    <source>
        <dbReference type="SAM" id="Phobius"/>
    </source>
</evidence>